<feature type="domain" description="Peptidase C39-like" evidence="1">
    <location>
        <begin position="217"/>
        <end position="359"/>
    </location>
</feature>
<evidence type="ECO:0000313" key="3">
    <source>
        <dbReference type="Proteomes" id="UP000276437"/>
    </source>
</evidence>
<protein>
    <recommendedName>
        <fullName evidence="1">Peptidase C39-like domain-containing protein</fullName>
    </recommendedName>
</protein>
<proteinExistence type="predicted"/>
<accession>A0A348AIU7</accession>
<organism evidence="2 3">
    <name type="scientific">Methylomusa anaerophila</name>
    <dbReference type="NCBI Taxonomy" id="1930071"/>
    <lineage>
        <taxon>Bacteria</taxon>
        <taxon>Bacillati</taxon>
        <taxon>Bacillota</taxon>
        <taxon>Negativicutes</taxon>
        <taxon>Selenomonadales</taxon>
        <taxon>Sporomusaceae</taxon>
        <taxon>Methylomusa</taxon>
    </lineage>
</organism>
<dbReference type="OrthoDB" id="9789941at2"/>
<dbReference type="CDD" id="cd02549">
    <property type="entry name" value="Peptidase_C39A"/>
    <property type="match status" value="1"/>
</dbReference>
<dbReference type="Pfam" id="PF13529">
    <property type="entry name" value="Peptidase_C39_2"/>
    <property type="match status" value="1"/>
</dbReference>
<dbReference type="Gene3D" id="3.90.70.10">
    <property type="entry name" value="Cysteine proteinases"/>
    <property type="match status" value="1"/>
</dbReference>
<name>A0A348AIU7_9FIRM</name>
<dbReference type="EMBL" id="AP018449">
    <property type="protein sequence ID" value="BBB90995.1"/>
    <property type="molecule type" value="Genomic_DNA"/>
</dbReference>
<evidence type="ECO:0000313" key="2">
    <source>
        <dbReference type="EMBL" id="BBB90995.1"/>
    </source>
</evidence>
<reference evidence="2 3" key="1">
    <citation type="journal article" date="2018" name="Int. J. Syst. Evol. Microbiol.">
        <title>Methylomusa anaerophila gen. nov., sp. nov., an anaerobic methanol-utilizing bacterium isolated from a microbial fuel cell.</title>
        <authorList>
            <person name="Amano N."/>
            <person name="Yamamuro A."/>
            <person name="Miyahara M."/>
            <person name="Kouzuma A."/>
            <person name="Abe T."/>
            <person name="Watanabe K."/>
        </authorList>
    </citation>
    <scope>NUCLEOTIDE SEQUENCE [LARGE SCALE GENOMIC DNA]</scope>
    <source>
        <strain evidence="2 3">MMFC1</strain>
    </source>
</reference>
<dbReference type="InterPro" id="IPR039564">
    <property type="entry name" value="Peptidase_C39-like"/>
</dbReference>
<dbReference type="AlphaFoldDB" id="A0A348AIU7"/>
<dbReference type="Proteomes" id="UP000276437">
    <property type="component" value="Chromosome"/>
</dbReference>
<sequence>MKLFINKNYLIHLVILFSLVLLLFIASLAAAENSLVLTGNLLLHSTAADFAGGSMEGTVPGQTGQGAVELAQAGGKYISAGTYTSIPVATAPFQEMIISWNSTTPDGTAVTIEGQVLVDNAWSEWFSWGTWSTSVETGSAATNPKHPYISMETDTLTIKNGKKATAFRYRLTLYSNNPQVTPAVRQVAVSIRDGQNIPKVYPPTPALSDYAQLTKDLAVPTYSQTVRDPNIAARMCSPTSLAMVMRYYGIEKTPEETAWGVMDHVGDMFGNWPFNTAYAASNGLTAYVDFFNSLSDLKREIAQGHPVIAAVSYRNSENVPTSYPVLHNAPIKSTPGHVLVVRGFMQKDGKEYVLVNDPAAPDNNSVYREYLADEFEKAWTKAVYVITPGNVPGPALQRIPAQVAPFGSVREDKDGLYRIFQINTANSPLALGSDNLRCIVMQKPDGKEEFLPVNNDFIRFNAENPAGKYRFIVIGKNHKIYEASLDWPPEKTSKPRR</sequence>
<dbReference type="KEGG" id="mana:MAMMFC1_01662"/>
<evidence type="ECO:0000259" key="1">
    <source>
        <dbReference type="Pfam" id="PF13529"/>
    </source>
</evidence>
<keyword evidence="3" id="KW-1185">Reference proteome</keyword>
<dbReference type="RefSeq" id="WP_126308069.1">
    <property type="nucleotide sequence ID" value="NZ_AP018449.1"/>
</dbReference>
<dbReference type="InterPro" id="IPR039563">
    <property type="entry name" value="Peptidase_C39_single_dom"/>
</dbReference>
<gene>
    <name evidence="2" type="ORF">MAMMFC1_01662</name>
</gene>